<keyword evidence="1" id="KW-0456">Lyase</keyword>
<proteinExistence type="predicted"/>
<dbReference type="Proteomes" id="UP000004931">
    <property type="component" value="Unassembled WGS sequence"/>
</dbReference>
<dbReference type="InterPro" id="IPR032465">
    <property type="entry name" value="ACMSD"/>
</dbReference>
<dbReference type="GO" id="GO:0019748">
    <property type="term" value="P:secondary metabolic process"/>
    <property type="evidence" value="ECO:0007669"/>
    <property type="project" value="TreeGrafter"/>
</dbReference>
<dbReference type="Pfam" id="PF04909">
    <property type="entry name" value="Amidohydro_2"/>
    <property type="match status" value="1"/>
</dbReference>
<dbReference type="Gene3D" id="3.20.20.140">
    <property type="entry name" value="Metal-dependent hydrolases"/>
    <property type="match status" value="1"/>
</dbReference>
<keyword evidence="4" id="KW-1185">Reference proteome</keyword>
<dbReference type="PANTHER" id="PTHR21240:SF28">
    <property type="entry name" value="ISO-OROTATE DECARBOXYLASE (EUROFUNG)"/>
    <property type="match status" value="1"/>
</dbReference>
<dbReference type="STRING" id="247633.GP2143_18046"/>
<evidence type="ECO:0000313" key="4">
    <source>
        <dbReference type="Proteomes" id="UP000004931"/>
    </source>
</evidence>
<dbReference type="AlphaFoldDB" id="A0YAM9"/>
<dbReference type="InterPro" id="IPR032466">
    <property type="entry name" value="Metal_Hydrolase"/>
</dbReference>
<comment type="caution">
    <text evidence="3">The sequence shown here is derived from an EMBL/GenBank/DDBJ whole genome shotgun (WGS) entry which is preliminary data.</text>
</comment>
<accession>A0YAM9</accession>
<dbReference type="PANTHER" id="PTHR21240">
    <property type="entry name" value="2-AMINO-3-CARBOXYLMUCONATE-6-SEMIALDEHYDE DECARBOXYLASE"/>
    <property type="match status" value="1"/>
</dbReference>
<dbReference type="GO" id="GO:0005737">
    <property type="term" value="C:cytoplasm"/>
    <property type="evidence" value="ECO:0007669"/>
    <property type="project" value="TreeGrafter"/>
</dbReference>
<name>A0YAM9_9GAMM</name>
<dbReference type="GO" id="GO:0016787">
    <property type="term" value="F:hydrolase activity"/>
    <property type="evidence" value="ECO:0007669"/>
    <property type="project" value="InterPro"/>
</dbReference>
<evidence type="ECO:0000256" key="1">
    <source>
        <dbReference type="ARBA" id="ARBA00023239"/>
    </source>
</evidence>
<dbReference type="InterPro" id="IPR006680">
    <property type="entry name" value="Amidohydro-rel"/>
</dbReference>
<sequence length="393" mass="44052">MTYAPDNRPFYDADSHIMELPNFIIDYADDEYKHKIPPVNYAASLVTDEEVEAIVNNNSRHTDAHIAEQIALGDALIAKSKEIQALGAFDRDDRSIAMDMLGFKKQLVFATHSVVTPFHPSSKIEPGLRYGATRAHNRAMAAFCANDDRLMGVGVIPLHVPELAMIELEFAIEAGLEAMWIPHYAAGDRSPGHVDLDPFWARLAEAGIPFVMHVGGSPLQLEKRWNNNGRAPSRDWMGGGENVRAKDMVVMHQGPETYLSMMVLDGVFERHPELRGASVELGAGWVPELLNRLDWVVRSWSKVDKNLSILKRKPSEQLTQQMAFTPFMFENIGALSSQSSPELYLFSSDYPHVEGGTDPIGRFEKSLGDHSEDVRNLFYTENFLRIFPKARVS</sequence>
<evidence type="ECO:0000259" key="2">
    <source>
        <dbReference type="Pfam" id="PF04909"/>
    </source>
</evidence>
<feature type="domain" description="Amidohydrolase-related" evidence="2">
    <location>
        <begin position="132"/>
        <end position="388"/>
    </location>
</feature>
<organism evidence="3 4">
    <name type="scientific">marine gamma proteobacterium HTCC2143</name>
    <dbReference type="NCBI Taxonomy" id="247633"/>
    <lineage>
        <taxon>Bacteria</taxon>
        <taxon>Pseudomonadati</taxon>
        <taxon>Pseudomonadota</taxon>
        <taxon>Gammaproteobacteria</taxon>
        <taxon>Cellvibrionales</taxon>
        <taxon>Spongiibacteraceae</taxon>
        <taxon>BD1-7 clade</taxon>
    </lineage>
</organism>
<evidence type="ECO:0000313" key="3">
    <source>
        <dbReference type="EMBL" id="EAW33183.1"/>
    </source>
</evidence>
<dbReference type="GO" id="GO:0016831">
    <property type="term" value="F:carboxy-lyase activity"/>
    <property type="evidence" value="ECO:0007669"/>
    <property type="project" value="InterPro"/>
</dbReference>
<dbReference type="EMBL" id="AAVT01000001">
    <property type="protein sequence ID" value="EAW33183.1"/>
    <property type="molecule type" value="Genomic_DNA"/>
</dbReference>
<dbReference type="OrthoDB" id="8617321at2"/>
<reference evidence="3 4" key="1">
    <citation type="journal article" date="2010" name="J. Bacteriol.">
        <title>Genome sequence of the oligotrophic marine Gammaproteobacterium HTCC2143, isolated from the Oregon Coast.</title>
        <authorList>
            <person name="Oh H.M."/>
            <person name="Kang I."/>
            <person name="Ferriera S."/>
            <person name="Giovannoni S.J."/>
            <person name="Cho J.C."/>
        </authorList>
    </citation>
    <scope>NUCLEOTIDE SEQUENCE [LARGE SCALE GENOMIC DNA]</scope>
    <source>
        <strain evidence="3 4">HTCC2143</strain>
    </source>
</reference>
<dbReference type="SUPFAM" id="SSF51556">
    <property type="entry name" value="Metallo-dependent hydrolases"/>
    <property type="match status" value="1"/>
</dbReference>
<protein>
    <recommendedName>
        <fullName evidence="2">Amidohydrolase-related domain-containing protein</fullName>
    </recommendedName>
</protein>
<gene>
    <name evidence="3" type="ORF">GP2143_18046</name>
</gene>
<dbReference type="eggNOG" id="COG2159">
    <property type="taxonomic scope" value="Bacteria"/>
</dbReference>